<dbReference type="RefSeq" id="WP_166826141.1">
    <property type="nucleotide sequence ID" value="NZ_JAAOLX010000005.1"/>
</dbReference>
<evidence type="ECO:0000313" key="2">
    <source>
        <dbReference type="Proteomes" id="UP000712570"/>
    </source>
</evidence>
<evidence type="ECO:0000313" key="1">
    <source>
        <dbReference type="EMBL" id="NHQ86780.1"/>
    </source>
</evidence>
<accession>A0ABX0KQB9</accession>
<sequence>MSNEIALNSSMDKKAKSFIVCWTIGDTDHWQPYLLGDHNDPETEALKHYDRLIESGVTLVNVTAVIKSTDYDEPTLSAHPERTQIFTANQVIALRSIFADAFGAFQKKATPEEHDWKYHLLSLQELKDAFPSVLNYAPDTSNMPLA</sequence>
<protein>
    <submittedName>
        <fullName evidence="1">Uncharacterized protein</fullName>
    </submittedName>
</protein>
<keyword evidence="2" id="KW-1185">Reference proteome</keyword>
<gene>
    <name evidence="1" type="ORF">HA050_11690</name>
</gene>
<proteinExistence type="predicted"/>
<organism evidence="1 2">
    <name type="scientific">Iodobacter violaceini</name>
    <dbReference type="NCBI Taxonomy" id="3044271"/>
    <lineage>
        <taxon>Bacteria</taxon>
        <taxon>Pseudomonadati</taxon>
        <taxon>Pseudomonadota</taxon>
        <taxon>Betaproteobacteria</taxon>
        <taxon>Neisseriales</taxon>
        <taxon>Chitinibacteraceae</taxon>
        <taxon>Iodobacter</taxon>
    </lineage>
</organism>
<comment type="caution">
    <text evidence="1">The sequence shown here is derived from an EMBL/GenBank/DDBJ whole genome shotgun (WGS) entry which is preliminary data.</text>
</comment>
<name>A0ABX0KQB9_9NEIS</name>
<reference evidence="1 2" key="1">
    <citation type="submission" date="2020-03" db="EMBL/GenBank/DDBJ databases">
        <title>Draft genome sequence of environmentally isolated violet-colored cultures.</title>
        <authorList>
            <person name="Wilson H.S."/>
        </authorList>
    </citation>
    <scope>NUCLEOTIDE SEQUENCE [LARGE SCALE GENOMIC DNA]</scope>
    <source>
        <strain evidence="1 2">HSC-16F04</strain>
    </source>
</reference>
<dbReference type="Proteomes" id="UP000712570">
    <property type="component" value="Unassembled WGS sequence"/>
</dbReference>
<dbReference type="EMBL" id="JAAOLX010000005">
    <property type="protein sequence ID" value="NHQ86780.1"/>
    <property type="molecule type" value="Genomic_DNA"/>
</dbReference>